<comment type="subcellular location">
    <subcellularLocation>
        <location evidence="2">Cell membrane</location>
        <topology evidence="2">Single-pass type II membrane protein</topology>
    </subcellularLocation>
    <subcellularLocation>
        <location evidence="6">Membrane</location>
        <topology evidence="6">Single-pass type II membrane protein</topology>
    </subcellularLocation>
</comment>
<comment type="caution">
    <text evidence="9">The sequence shown here is derived from an EMBL/GenBank/DDBJ whole genome shotgun (WGS) entry which is preliminary data.</text>
</comment>
<feature type="transmembrane region" description="Helical" evidence="6">
    <location>
        <begin position="48"/>
        <end position="69"/>
    </location>
</feature>
<comment type="similarity">
    <text evidence="3 6">Belongs to the peptidase S26 family.</text>
</comment>
<dbReference type="PANTHER" id="PTHR43390:SF1">
    <property type="entry name" value="CHLOROPLAST PROCESSING PEPTIDASE"/>
    <property type="match status" value="1"/>
</dbReference>
<proteinExistence type="inferred from homology"/>
<keyword evidence="5 6" id="KW-0378">Hydrolase</keyword>
<reference evidence="10" key="1">
    <citation type="journal article" date="2019" name="Int. J. Syst. Evol. Microbiol.">
        <title>The Global Catalogue of Microorganisms (GCM) 10K type strain sequencing project: providing services to taxonomists for standard genome sequencing and annotation.</title>
        <authorList>
            <consortium name="The Broad Institute Genomics Platform"/>
            <consortium name="The Broad Institute Genome Sequencing Center for Infectious Disease"/>
            <person name="Wu L."/>
            <person name="Ma J."/>
        </authorList>
    </citation>
    <scope>NUCLEOTIDE SEQUENCE [LARGE SCALE GENOMIC DNA]</scope>
    <source>
        <strain evidence="10">JCM 17975</strain>
    </source>
</reference>
<keyword evidence="6" id="KW-1133">Transmembrane helix</keyword>
<evidence type="ECO:0000256" key="4">
    <source>
        <dbReference type="ARBA" id="ARBA00013208"/>
    </source>
</evidence>
<dbReference type="Gene3D" id="2.10.109.10">
    <property type="entry name" value="Umud Fragment, subunit A"/>
    <property type="match status" value="1"/>
</dbReference>
<feature type="region of interest" description="Disordered" evidence="7">
    <location>
        <begin position="1"/>
        <end position="42"/>
    </location>
</feature>
<evidence type="ECO:0000259" key="8">
    <source>
        <dbReference type="Pfam" id="PF10502"/>
    </source>
</evidence>
<dbReference type="EC" id="3.4.21.89" evidence="4 6"/>
<dbReference type="Pfam" id="PF10502">
    <property type="entry name" value="Peptidase_S26"/>
    <property type="match status" value="1"/>
</dbReference>
<dbReference type="InterPro" id="IPR000223">
    <property type="entry name" value="Pept_S26A_signal_pept_1"/>
</dbReference>
<dbReference type="PANTHER" id="PTHR43390">
    <property type="entry name" value="SIGNAL PEPTIDASE I"/>
    <property type="match status" value="1"/>
</dbReference>
<evidence type="ECO:0000256" key="1">
    <source>
        <dbReference type="ARBA" id="ARBA00000677"/>
    </source>
</evidence>
<organism evidence="9 10">
    <name type="scientific">Promicromonospora umidemergens</name>
    <dbReference type="NCBI Taxonomy" id="629679"/>
    <lineage>
        <taxon>Bacteria</taxon>
        <taxon>Bacillati</taxon>
        <taxon>Actinomycetota</taxon>
        <taxon>Actinomycetes</taxon>
        <taxon>Micrococcales</taxon>
        <taxon>Promicromonosporaceae</taxon>
        <taxon>Promicromonospora</taxon>
    </lineage>
</organism>
<evidence type="ECO:0000256" key="3">
    <source>
        <dbReference type="ARBA" id="ARBA00009370"/>
    </source>
</evidence>
<keyword evidence="6" id="KW-0812">Transmembrane</keyword>
<name>A0ABP8XF71_9MICO</name>
<sequence length="272" mass="29279">MTSFDRVAPPTPIDGTPLSAADPWENSGAHRRGGAAHGREPRKQQSSFVAMLKEIGIIVVSALVLSWLIKTLLVQPFYIPSASMEDTLTEGDRVMASRLTPGPFDLRHGDIVVFVDPGDWLPPYPAPDRGPLGNAATSFLTTVGLLPQDSGDHLIKRLIGLPGDKVVCCDADGRVSVNGTPIDETYIKPGSIPSQDPFEVTVPADMLWVMGDNRQDSQDSRYNRGKPGGGFVPVDNVVGTAFATVWPLDRLNWHNHPSDVFAGVPDAPPAEK</sequence>
<dbReference type="InterPro" id="IPR019758">
    <property type="entry name" value="Pept_S26A_signal_pept_1_CS"/>
</dbReference>
<keyword evidence="6" id="KW-0645">Protease</keyword>
<evidence type="ECO:0000313" key="9">
    <source>
        <dbReference type="EMBL" id="GAA4705682.1"/>
    </source>
</evidence>
<evidence type="ECO:0000256" key="7">
    <source>
        <dbReference type="SAM" id="MobiDB-lite"/>
    </source>
</evidence>
<evidence type="ECO:0000256" key="5">
    <source>
        <dbReference type="ARBA" id="ARBA00022801"/>
    </source>
</evidence>
<dbReference type="CDD" id="cd06530">
    <property type="entry name" value="S26_SPase_I"/>
    <property type="match status" value="1"/>
</dbReference>
<keyword evidence="6" id="KW-0472">Membrane</keyword>
<accession>A0ABP8XF71</accession>
<dbReference type="InterPro" id="IPR036286">
    <property type="entry name" value="LexA/Signal_pep-like_sf"/>
</dbReference>
<dbReference type="PRINTS" id="PR00727">
    <property type="entry name" value="LEADERPTASE"/>
</dbReference>
<protein>
    <recommendedName>
        <fullName evidence="4 6">Signal peptidase I</fullName>
        <ecNumber evidence="4 6">3.4.21.89</ecNumber>
    </recommendedName>
</protein>
<dbReference type="EMBL" id="BAABHM010000012">
    <property type="protein sequence ID" value="GAA4705682.1"/>
    <property type="molecule type" value="Genomic_DNA"/>
</dbReference>
<comment type="catalytic activity">
    <reaction evidence="1 6">
        <text>Cleavage of hydrophobic, N-terminal signal or leader sequences from secreted and periplasmic proteins.</text>
        <dbReference type="EC" id="3.4.21.89"/>
    </reaction>
</comment>
<keyword evidence="10" id="KW-1185">Reference proteome</keyword>
<dbReference type="SUPFAM" id="SSF51306">
    <property type="entry name" value="LexA/Signal peptidase"/>
    <property type="match status" value="1"/>
</dbReference>
<feature type="domain" description="Peptidase S26" evidence="8">
    <location>
        <begin position="53"/>
        <end position="246"/>
    </location>
</feature>
<dbReference type="Proteomes" id="UP001500843">
    <property type="component" value="Unassembled WGS sequence"/>
</dbReference>
<evidence type="ECO:0000313" key="10">
    <source>
        <dbReference type="Proteomes" id="UP001500843"/>
    </source>
</evidence>
<evidence type="ECO:0000256" key="2">
    <source>
        <dbReference type="ARBA" id="ARBA00004401"/>
    </source>
</evidence>
<dbReference type="NCBIfam" id="TIGR02227">
    <property type="entry name" value="sigpep_I_bact"/>
    <property type="match status" value="1"/>
</dbReference>
<gene>
    <name evidence="9" type="primary">lepB</name>
    <name evidence="9" type="ORF">GCM10023198_29450</name>
</gene>
<dbReference type="InterPro" id="IPR019533">
    <property type="entry name" value="Peptidase_S26"/>
</dbReference>
<dbReference type="PROSITE" id="PS00761">
    <property type="entry name" value="SPASE_I_3"/>
    <property type="match status" value="1"/>
</dbReference>
<evidence type="ECO:0000256" key="6">
    <source>
        <dbReference type="RuleBase" id="RU362042"/>
    </source>
</evidence>